<dbReference type="EMBL" id="DMCX01000044">
    <property type="protein sequence ID" value="HAF08328.1"/>
    <property type="molecule type" value="Genomic_DNA"/>
</dbReference>
<comment type="caution">
    <text evidence="10">The sequence shown here is derived from an EMBL/GenBank/DDBJ whole genome shotgun (WGS) entry which is preliminary data.</text>
</comment>
<evidence type="ECO:0000256" key="6">
    <source>
        <dbReference type="HAMAP-Rule" id="MF_00963"/>
    </source>
</evidence>
<dbReference type="GO" id="GO:0003677">
    <property type="term" value="F:DNA binding"/>
    <property type="evidence" value="ECO:0007669"/>
    <property type="project" value="UniProtKB-UniRule"/>
</dbReference>
<dbReference type="FunFam" id="1.10.601.10:FF:000001">
    <property type="entry name" value="RNA polymerase sigma factor SigA"/>
    <property type="match status" value="1"/>
</dbReference>
<feature type="domain" description="RNA polymerase sigma-70" evidence="8">
    <location>
        <begin position="365"/>
        <end position="378"/>
    </location>
</feature>
<dbReference type="SUPFAM" id="SSF88659">
    <property type="entry name" value="Sigma3 and sigma4 domains of RNA polymerase sigma factors"/>
    <property type="match status" value="2"/>
</dbReference>
<protein>
    <recommendedName>
        <fullName evidence="6">RNA polymerase sigma factor SigA</fullName>
    </recommendedName>
</protein>
<dbReference type="Gene3D" id="1.10.601.10">
    <property type="entry name" value="RNA Polymerase Primary Sigma Factor"/>
    <property type="match status" value="1"/>
</dbReference>
<dbReference type="PRINTS" id="PR00046">
    <property type="entry name" value="SIGMA70FCT"/>
</dbReference>
<evidence type="ECO:0000256" key="7">
    <source>
        <dbReference type="SAM" id="Coils"/>
    </source>
</evidence>
<feature type="coiled-coil region" evidence="7">
    <location>
        <begin position="176"/>
        <end position="203"/>
    </location>
</feature>
<dbReference type="Gene3D" id="1.10.220.120">
    <property type="entry name" value="Sigma-70 factor, region 1.1"/>
    <property type="match status" value="1"/>
</dbReference>
<gene>
    <name evidence="10" type="primary">rpoD</name>
    <name evidence="6" type="synonym">sigA</name>
    <name evidence="10" type="ORF">DCG82_07985</name>
</gene>
<dbReference type="HAMAP" id="MF_00963">
    <property type="entry name" value="Sigma70_RpoD_SigA"/>
    <property type="match status" value="1"/>
</dbReference>
<comment type="function">
    <text evidence="6">Sigma factors are initiation factors that promote the attachment of RNA polymerase to specific initiation sites and are then released. This sigma factor is the primary sigma factor during exponential growth.</text>
</comment>
<feature type="short sequence motif" description="Interaction with polymerase core subunit RpoC" evidence="6">
    <location>
        <begin position="365"/>
        <end position="368"/>
    </location>
</feature>
<dbReference type="PANTHER" id="PTHR30603:SF60">
    <property type="entry name" value="RNA POLYMERASE SIGMA FACTOR RPOD"/>
    <property type="match status" value="1"/>
</dbReference>
<evidence type="ECO:0000256" key="4">
    <source>
        <dbReference type="ARBA" id="ARBA00023125"/>
    </source>
</evidence>
<dbReference type="PROSITE" id="PS00715">
    <property type="entry name" value="SIGMA70_1"/>
    <property type="match status" value="1"/>
</dbReference>
<keyword evidence="2 6" id="KW-0805">Transcription regulation</keyword>
<dbReference type="NCBIfam" id="TIGR02937">
    <property type="entry name" value="sigma70-ECF"/>
    <property type="match status" value="1"/>
</dbReference>
<feature type="coiled-coil region" evidence="7">
    <location>
        <begin position="292"/>
        <end position="347"/>
    </location>
</feature>
<dbReference type="SUPFAM" id="SSF88946">
    <property type="entry name" value="Sigma2 domain of RNA polymerase sigma factors"/>
    <property type="match status" value="1"/>
</dbReference>
<proteinExistence type="inferred from homology"/>
<dbReference type="PANTHER" id="PTHR30603">
    <property type="entry name" value="RNA POLYMERASE SIGMA FACTOR RPO"/>
    <property type="match status" value="1"/>
</dbReference>
<dbReference type="InterPro" id="IPR007127">
    <property type="entry name" value="RNA_pol_sigma_70_r1_1"/>
</dbReference>
<organism evidence="10 11">
    <name type="scientific">candidate division WOR-3 bacterium</name>
    <dbReference type="NCBI Taxonomy" id="2052148"/>
    <lineage>
        <taxon>Bacteria</taxon>
        <taxon>Bacteria division WOR-3</taxon>
    </lineage>
</organism>
<keyword evidence="1 6" id="KW-0963">Cytoplasm</keyword>
<dbReference type="CDD" id="cd06171">
    <property type="entry name" value="Sigma70_r4"/>
    <property type="match status" value="1"/>
</dbReference>
<feature type="DNA-binding region" description="H-T-H motif" evidence="6">
    <location>
        <begin position="535"/>
        <end position="554"/>
    </location>
</feature>
<evidence type="ECO:0000256" key="3">
    <source>
        <dbReference type="ARBA" id="ARBA00023082"/>
    </source>
</evidence>
<dbReference type="InterPro" id="IPR009042">
    <property type="entry name" value="RNA_pol_sigma70_r1_2"/>
</dbReference>
<dbReference type="GO" id="GO:0006352">
    <property type="term" value="P:DNA-templated transcription initiation"/>
    <property type="evidence" value="ECO:0007669"/>
    <property type="project" value="UniProtKB-UniRule"/>
</dbReference>
<accession>A0A348MMQ2</accession>
<dbReference type="Pfam" id="PF04545">
    <property type="entry name" value="Sigma70_r4"/>
    <property type="match status" value="1"/>
</dbReference>
<dbReference type="GO" id="GO:0005737">
    <property type="term" value="C:cytoplasm"/>
    <property type="evidence" value="ECO:0007669"/>
    <property type="project" value="UniProtKB-SubCell"/>
</dbReference>
<dbReference type="InterPro" id="IPR013325">
    <property type="entry name" value="RNA_pol_sigma_r2"/>
</dbReference>
<reference evidence="10 11" key="1">
    <citation type="journal article" date="2018" name="Nat. Biotechnol.">
        <title>A standardized bacterial taxonomy based on genome phylogeny substantially revises the tree of life.</title>
        <authorList>
            <person name="Parks D.H."/>
            <person name="Chuvochina M."/>
            <person name="Waite D.W."/>
            <person name="Rinke C."/>
            <person name="Skarshewski A."/>
            <person name="Chaumeil P.A."/>
            <person name="Hugenholtz P."/>
        </authorList>
    </citation>
    <scope>NUCLEOTIDE SEQUENCE [LARGE SCALE GENOMIC DNA]</scope>
    <source>
        <strain evidence="10">UBA7921</strain>
    </source>
</reference>
<dbReference type="InterPro" id="IPR036388">
    <property type="entry name" value="WH-like_DNA-bd_sf"/>
</dbReference>
<dbReference type="Pfam" id="PF04542">
    <property type="entry name" value="Sigma70_r2"/>
    <property type="match status" value="1"/>
</dbReference>
<dbReference type="AlphaFoldDB" id="A0A348MMQ2"/>
<dbReference type="InterPro" id="IPR007624">
    <property type="entry name" value="RNA_pol_sigma70_r3"/>
</dbReference>
<dbReference type="Pfam" id="PF00140">
    <property type="entry name" value="Sigma70_r1_2"/>
    <property type="match status" value="1"/>
</dbReference>
<dbReference type="GO" id="GO:0016987">
    <property type="term" value="F:sigma factor activity"/>
    <property type="evidence" value="ECO:0007669"/>
    <property type="project" value="UniProtKB-UniRule"/>
</dbReference>
<evidence type="ECO:0000256" key="5">
    <source>
        <dbReference type="ARBA" id="ARBA00023163"/>
    </source>
</evidence>
<feature type="coiled-coil region" evidence="7">
    <location>
        <begin position="233"/>
        <end position="260"/>
    </location>
</feature>
<dbReference type="InterPro" id="IPR014284">
    <property type="entry name" value="RNA_pol_sigma-70_dom"/>
</dbReference>
<keyword evidence="5 6" id="KW-0804">Transcription</keyword>
<dbReference type="InterPro" id="IPR013324">
    <property type="entry name" value="RNA_pol_sigma_r3/r4-like"/>
</dbReference>
<feature type="region of interest" description="Sigma-70 factor domain-4" evidence="6">
    <location>
        <begin position="509"/>
        <end position="562"/>
    </location>
</feature>
<sequence>MAKNSKNYDPLDDIIEMIVKESSNDGELSYQKLNELLPEDFRVDLIETLIKRMQSLGIVLVEDETEKGLGENFSKSDEEKKGSEEVRNDDPIKMYLNEMKSIDLLTKEEEVEISKMIEEGRRGILTNLFSIEKTFSYLDDFFKKVVEDGESIDQYFHIEDPKISSELSQKKKIQRLKALYAKVKEISKRIKELKKGYSKKKREDKVLVDQKVERLFKSLIDCIEELQLNPLFLNQYIQEYREISKQIDFEKEKLRMIEKRFDSPKDDILKNSKGHGTVPLKYKRKNIKRNDFKNASVEIERIQRRIKEYEQNLKCNCDEFCKIVKDLESYQKKLNRAKERMMESNVRLVISIAKRYTNRGLEFMDLIQEGNVGLMKAVEKFDYQKGYKFSTYATWWIRQSITRAIADQARTIRVPVHMIEVMHKVVKVTRSLMQELGREPSEEEIAEKLDMPLDKIKSVYKIAQETISLDKPIGDSDESKFSDVIEDVDQKSPQHHAMLSMLREKLDLVISDLSPRQQTVLRLRFGLQDGYERTLEEVGEILDVTRERVRQIEAKALEKLAHKNRADMLRPFLDIES</sequence>
<dbReference type="InterPro" id="IPR007630">
    <property type="entry name" value="RNA_pol_sigma70_r4"/>
</dbReference>
<dbReference type="Pfam" id="PF04539">
    <property type="entry name" value="Sigma70_r3"/>
    <property type="match status" value="1"/>
</dbReference>
<evidence type="ECO:0000259" key="9">
    <source>
        <dbReference type="PROSITE" id="PS00716"/>
    </source>
</evidence>
<dbReference type="Gene3D" id="1.10.10.10">
    <property type="entry name" value="Winged helix-like DNA-binding domain superfamily/Winged helix DNA-binding domain"/>
    <property type="match status" value="2"/>
</dbReference>
<dbReference type="InterPro" id="IPR000943">
    <property type="entry name" value="RNA_pol_sigma70"/>
</dbReference>
<comment type="similarity">
    <text evidence="6">Belongs to the sigma-70 factor family. RpoD/SigA subfamily.</text>
</comment>
<comment type="subcellular location">
    <subcellularLocation>
        <location evidence="6">Cytoplasm</location>
    </subcellularLocation>
</comment>
<dbReference type="PROSITE" id="PS00716">
    <property type="entry name" value="SIGMA70_2"/>
    <property type="match status" value="1"/>
</dbReference>
<dbReference type="InterPro" id="IPR050239">
    <property type="entry name" value="Sigma-70_RNA_pol_init_factors"/>
</dbReference>
<evidence type="ECO:0000256" key="2">
    <source>
        <dbReference type="ARBA" id="ARBA00023015"/>
    </source>
</evidence>
<keyword evidence="7" id="KW-0175">Coiled coil</keyword>
<comment type="subunit">
    <text evidence="6">Interacts transiently with the RNA polymerase catalytic core.</text>
</comment>
<keyword evidence="3 6" id="KW-0731">Sigma factor</keyword>
<keyword evidence="4 6" id="KW-0238">DNA-binding</keyword>
<feature type="region of interest" description="Sigma-70 factor domain-3" evidence="6">
    <location>
        <begin position="420"/>
        <end position="496"/>
    </location>
</feature>
<dbReference type="InterPro" id="IPR007627">
    <property type="entry name" value="RNA_pol_sigma70_r2"/>
</dbReference>
<feature type="region of interest" description="Sigma-70 factor domain-2" evidence="6">
    <location>
        <begin position="341"/>
        <end position="411"/>
    </location>
</feature>
<evidence type="ECO:0000256" key="1">
    <source>
        <dbReference type="ARBA" id="ARBA00022490"/>
    </source>
</evidence>
<feature type="domain" description="RNA polymerase sigma-70" evidence="9">
    <location>
        <begin position="534"/>
        <end position="560"/>
    </location>
</feature>
<evidence type="ECO:0000313" key="11">
    <source>
        <dbReference type="Proteomes" id="UP000262454"/>
    </source>
</evidence>
<dbReference type="InterPro" id="IPR028630">
    <property type="entry name" value="Sigma70_RpoD"/>
</dbReference>
<dbReference type="InterPro" id="IPR042189">
    <property type="entry name" value="RNA_pol_sigma_70_r1_1_sf"/>
</dbReference>
<evidence type="ECO:0000259" key="8">
    <source>
        <dbReference type="PROSITE" id="PS00715"/>
    </source>
</evidence>
<dbReference type="InterPro" id="IPR012760">
    <property type="entry name" value="RNA_pol_sigma_RpoD_C"/>
</dbReference>
<name>A0A348MMQ2_UNCW3</name>
<dbReference type="NCBIfam" id="TIGR02393">
    <property type="entry name" value="RpoD_Cterm"/>
    <property type="match status" value="1"/>
</dbReference>
<dbReference type="Pfam" id="PF03979">
    <property type="entry name" value="Sigma70_r1_1"/>
    <property type="match status" value="1"/>
</dbReference>
<dbReference type="Proteomes" id="UP000262454">
    <property type="component" value="Unassembled WGS sequence"/>
</dbReference>
<evidence type="ECO:0000313" key="10">
    <source>
        <dbReference type="EMBL" id="HAF08328.1"/>
    </source>
</evidence>